<dbReference type="GO" id="GO:0001727">
    <property type="term" value="F:lipid kinase activity"/>
    <property type="evidence" value="ECO:0007669"/>
    <property type="project" value="TreeGrafter"/>
</dbReference>
<dbReference type="SMART" id="SM00046">
    <property type="entry name" value="DAGKc"/>
    <property type="match status" value="1"/>
</dbReference>
<dbReference type="Proteomes" id="UP001214628">
    <property type="component" value="Chromosome 1"/>
</dbReference>
<organism evidence="2 3">
    <name type="scientific">Malassezia psittaci</name>
    <dbReference type="NCBI Taxonomy" id="1821823"/>
    <lineage>
        <taxon>Eukaryota</taxon>
        <taxon>Fungi</taxon>
        <taxon>Dikarya</taxon>
        <taxon>Basidiomycota</taxon>
        <taxon>Ustilaginomycotina</taxon>
        <taxon>Malasseziomycetes</taxon>
        <taxon>Malasseziales</taxon>
        <taxon>Malasseziaceae</taxon>
        <taxon>Malassezia</taxon>
    </lineage>
</organism>
<proteinExistence type="predicted"/>
<dbReference type="PANTHER" id="PTHR12358:SF105">
    <property type="entry name" value="DAGKC DOMAIN-CONTAINING PROTEIN"/>
    <property type="match status" value="1"/>
</dbReference>
<dbReference type="SUPFAM" id="SSF111331">
    <property type="entry name" value="NAD kinase/diacylglycerol kinase-like"/>
    <property type="match status" value="1"/>
</dbReference>
<keyword evidence="3" id="KW-1185">Reference proteome</keyword>
<evidence type="ECO:0000259" key="1">
    <source>
        <dbReference type="PROSITE" id="PS50146"/>
    </source>
</evidence>
<accession>A0AAF0F815</accession>
<dbReference type="PANTHER" id="PTHR12358">
    <property type="entry name" value="SPHINGOSINE KINASE"/>
    <property type="match status" value="1"/>
</dbReference>
<dbReference type="GO" id="GO:0016020">
    <property type="term" value="C:membrane"/>
    <property type="evidence" value="ECO:0007669"/>
    <property type="project" value="TreeGrafter"/>
</dbReference>
<reference evidence="2" key="1">
    <citation type="submission" date="2023-02" db="EMBL/GenBank/DDBJ databases">
        <title>Mating type loci evolution in Malassezia.</title>
        <authorList>
            <person name="Coelho M.A."/>
        </authorList>
    </citation>
    <scope>NUCLEOTIDE SEQUENCE</scope>
    <source>
        <strain evidence="2">CBS 14136</strain>
    </source>
</reference>
<dbReference type="GO" id="GO:0046512">
    <property type="term" value="P:sphingosine biosynthetic process"/>
    <property type="evidence" value="ECO:0007669"/>
    <property type="project" value="TreeGrafter"/>
</dbReference>
<dbReference type="InterPro" id="IPR050187">
    <property type="entry name" value="Lipid_Phosphate_FormReg"/>
</dbReference>
<dbReference type="EMBL" id="CP118375">
    <property type="protein sequence ID" value="WFD41426.1"/>
    <property type="molecule type" value="Genomic_DNA"/>
</dbReference>
<dbReference type="Gene3D" id="3.40.50.10330">
    <property type="entry name" value="Probable inorganic polyphosphate/atp-NAD kinase, domain 1"/>
    <property type="match status" value="1"/>
</dbReference>
<dbReference type="GO" id="GO:0005737">
    <property type="term" value="C:cytoplasm"/>
    <property type="evidence" value="ECO:0007669"/>
    <property type="project" value="TreeGrafter"/>
</dbReference>
<gene>
    <name evidence="2" type="ORF">MPSI1_000053</name>
</gene>
<dbReference type="InterPro" id="IPR017438">
    <property type="entry name" value="ATP-NAD_kinase_N"/>
</dbReference>
<name>A0AAF0F815_9BASI</name>
<feature type="domain" description="DAGKc" evidence="1">
    <location>
        <begin position="1"/>
        <end position="147"/>
    </location>
</feature>
<dbReference type="AlphaFoldDB" id="A0AAF0F815"/>
<evidence type="ECO:0000313" key="3">
    <source>
        <dbReference type="Proteomes" id="UP001214628"/>
    </source>
</evidence>
<protein>
    <recommendedName>
        <fullName evidence="1">DAGKc domain-containing protein</fullName>
    </recommendedName>
</protein>
<evidence type="ECO:0000313" key="2">
    <source>
        <dbReference type="EMBL" id="WFD41426.1"/>
    </source>
</evidence>
<dbReference type="InterPro" id="IPR001206">
    <property type="entry name" value="Diacylglycerol_kinase_cat_dom"/>
</dbReference>
<sequence length="386" mass="42819">MPWAVVWNSNAGHGQAKQFLDQSVGRYVEQSLNDDRQQVTYYQTEPGSGARQIAQRLSKGKDLRVVLLGGDGTVHEFLEGALQGGAHQLHPIQLVIFPTGTANALYESIYRPVVRAEGNDDWRWLAMHCANGAQTYPLTLMQISSGNTRYACVVVSHALHAAILRDSEALRAEHPGLERFKIAAAQNASCWWNARLTLHPGPNRAVKRYITDTDSFEEIKNGYENTQQGDIIVDGPFVYMNAMVVERLEPTFVPAPFASGHCKPSLRRSNEELDVIVIRPTQNPILDRNASESQRRAFGHGPLTQVLFEGMYNEGSHVKFKYNSDGSISTHGDGPSVVEYFRASGYSWHANDDRASTTCIDGTVIESRDVKVNALPQDAITVRVNL</sequence>
<dbReference type="PROSITE" id="PS50146">
    <property type="entry name" value="DAGK"/>
    <property type="match status" value="1"/>
</dbReference>
<dbReference type="InterPro" id="IPR016064">
    <property type="entry name" value="NAD/diacylglycerol_kinase_sf"/>
</dbReference>
<dbReference type="Gene3D" id="2.60.200.40">
    <property type="match status" value="1"/>
</dbReference>
<dbReference type="Pfam" id="PF00781">
    <property type="entry name" value="DAGK_cat"/>
    <property type="match status" value="1"/>
</dbReference>